<organism evidence="3 4">
    <name type="scientific">Purpureocillium lilacinum</name>
    <name type="common">Paecilomyces lilacinus</name>
    <dbReference type="NCBI Taxonomy" id="33203"/>
    <lineage>
        <taxon>Eukaryota</taxon>
        <taxon>Fungi</taxon>
        <taxon>Dikarya</taxon>
        <taxon>Ascomycota</taxon>
        <taxon>Pezizomycotina</taxon>
        <taxon>Sordariomycetes</taxon>
        <taxon>Hypocreomycetidae</taxon>
        <taxon>Hypocreales</taxon>
        <taxon>Ophiocordycipitaceae</taxon>
        <taxon>Purpureocillium</taxon>
    </lineage>
</organism>
<evidence type="ECO:0000256" key="1">
    <source>
        <dbReference type="SAM" id="MobiDB-lite"/>
    </source>
</evidence>
<reference evidence="3 4" key="1">
    <citation type="submission" date="2016-02" db="EMBL/GenBank/DDBJ databases">
        <title>Biosynthesis of antibiotic leucinostatins and their inhibition on Phytophthora in bio-control Purpureocillium lilacinum.</title>
        <authorList>
            <person name="Wang G."/>
            <person name="Liu Z."/>
            <person name="Lin R."/>
            <person name="Li E."/>
            <person name="Mao Z."/>
            <person name="Ling J."/>
            <person name="Yin W."/>
            <person name="Xie B."/>
        </authorList>
    </citation>
    <scope>NUCLEOTIDE SEQUENCE [LARGE SCALE GENOMIC DNA]</scope>
    <source>
        <strain evidence="2">PLBJ-1</strain>
        <strain evidence="3">PLFJ-1</strain>
    </source>
</reference>
<protein>
    <submittedName>
        <fullName evidence="3">Uncharacterized protein</fullName>
    </submittedName>
</protein>
<evidence type="ECO:0000313" key="4">
    <source>
        <dbReference type="Proteomes" id="UP000078340"/>
    </source>
</evidence>
<sequence>MKSSSIFVAIGGLMNNATTQQNPLLDSADTERSTLAPKGQPTQEETIRPGSSPPLATASIGARGAICVEELAMAKLVLLSVDTWYVLCIR</sequence>
<evidence type="ECO:0000313" key="2">
    <source>
        <dbReference type="EMBL" id="OAQ77062.1"/>
    </source>
</evidence>
<gene>
    <name evidence="2" type="ORF">VFPBJ_07534</name>
    <name evidence="3" type="ORF">VFPFJ_08319</name>
</gene>
<dbReference type="Proteomes" id="UP000078340">
    <property type="component" value="Unassembled WGS sequence"/>
</dbReference>
<dbReference type="Proteomes" id="UP000078240">
    <property type="component" value="Unassembled WGS sequence"/>
</dbReference>
<name>A0A179H8H4_PURLI</name>
<feature type="region of interest" description="Disordered" evidence="1">
    <location>
        <begin position="29"/>
        <end position="55"/>
    </location>
</feature>
<dbReference type="AlphaFoldDB" id="A0A179H8H4"/>
<comment type="caution">
    <text evidence="3">The sequence shown here is derived from an EMBL/GenBank/DDBJ whole genome shotgun (WGS) entry which is preliminary data.</text>
</comment>
<dbReference type="EMBL" id="LSBI01000007">
    <property type="protein sequence ID" value="OAQ85930.1"/>
    <property type="molecule type" value="Genomic_DNA"/>
</dbReference>
<evidence type="ECO:0000313" key="3">
    <source>
        <dbReference type="EMBL" id="OAQ85930.1"/>
    </source>
</evidence>
<accession>A0A179H8H4</accession>
<proteinExistence type="predicted"/>
<dbReference type="EMBL" id="LSBH01000006">
    <property type="protein sequence ID" value="OAQ77062.1"/>
    <property type="molecule type" value="Genomic_DNA"/>
</dbReference>